<feature type="transmembrane region" description="Helical" evidence="6">
    <location>
        <begin position="48"/>
        <end position="68"/>
    </location>
</feature>
<dbReference type="PIRSF" id="PIRSF038958">
    <property type="entry name" value="PG_synth_SpoVB"/>
    <property type="match status" value="1"/>
</dbReference>
<dbReference type="EMBL" id="JAFBFC010000004">
    <property type="protein sequence ID" value="MBM7703909.1"/>
    <property type="molecule type" value="Genomic_DNA"/>
</dbReference>
<feature type="transmembrane region" description="Helical" evidence="6">
    <location>
        <begin position="405"/>
        <end position="426"/>
    </location>
</feature>
<dbReference type="PANTHER" id="PTHR30250">
    <property type="entry name" value="PST FAMILY PREDICTED COLANIC ACID TRANSPORTER"/>
    <property type="match status" value="1"/>
</dbReference>
<feature type="transmembrane region" description="Helical" evidence="6">
    <location>
        <begin position="501"/>
        <end position="525"/>
    </location>
</feature>
<feature type="transmembrane region" description="Helical" evidence="6">
    <location>
        <begin position="168"/>
        <end position="187"/>
    </location>
</feature>
<dbReference type="InterPro" id="IPR024923">
    <property type="entry name" value="PG_synth_SpoVB"/>
</dbReference>
<feature type="transmembrane region" description="Helical" evidence="6">
    <location>
        <begin position="432"/>
        <end position="449"/>
    </location>
</feature>
<dbReference type="Pfam" id="PF01943">
    <property type="entry name" value="Polysacc_synt"/>
    <property type="match status" value="1"/>
</dbReference>
<feature type="transmembrane region" description="Helical" evidence="6">
    <location>
        <begin position="245"/>
        <end position="265"/>
    </location>
</feature>
<evidence type="ECO:0000313" key="8">
    <source>
        <dbReference type="Proteomes" id="UP000809829"/>
    </source>
</evidence>
<evidence type="ECO:0000256" key="5">
    <source>
        <dbReference type="ARBA" id="ARBA00023136"/>
    </source>
</evidence>
<proteinExistence type="predicted"/>
<dbReference type="Proteomes" id="UP000809829">
    <property type="component" value="Unassembled WGS sequence"/>
</dbReference>
<feature type="transmembrane region" description="Helical" evidence="6">
    <location>
        <begin position="193"/>
        <end position="216"/>
    </location>
</feature>
<keyword evidence="4 6" id="KW-1133">Transmembrane helix</keyword>
<keyword evidence="8" id="KW-1185">Reference proteome</keyword>
<dbReference type="PANTHER" id="PTHR30250:SF21">
    <property type="entry name" value="LIPID II FLIPPASE MURJ"/>
    <property type="match status" value="1"/>
</dbReference>
<evidence type="ECO:0000256" key="6">
    <source>
        <dbReference type="SAM" id="Phobius"/>
    </source>
</evidence>
<dbReference type="InterPro" id="IPR002797">
    <property type="entry name" value="Polysacc_synth"/>
</dbReference>
<comment type="subcellular location">
    <subcellularLocation>
        <location evidence="1">Cell membrane</location>
        <topology evidence="1">Multi-pass membrane protein</topology>
    </subcellularLocation>
</comment>
<dbReference type="InterPro" id="IPR050833">
    <property type="entry name" value="Poly_Biosynth_Transport"/>
</dbReference>
<evidence type="ECO:0000256" key="1">
    <source>
        <dbReference type="ARBA" id="ARBA00004651"/>
    </source>
</evidence>
<name>A0ABS2QZM2_9BACI</name>
<feature type="transmembrane region" description="Helical" evidence="6">
    <location>
        <begin position="296"/>
        <end position="317"/>
    </location>
</feature>
<protein>
    <submittedName>
        <fullName evidence="7">O-antigen/teichoic acid export membrane protein</fullName>
    </submittedName>
</protein>
<gene>
    <name evidence="7" type="ORF">JOC83_002758</name>
</gene>
<dbReference type="CDD" id="cd13124">
    <property type="entry name" value="MATE_SpoVB_like"/>
    <property type="match status" value="1"/>
</dbReference>
<feature type="transmembrane region" description="Helical" evidence="6">
    <location>
        <begin position="127"/>
        <end position="147"/>
    </location>
</feature>
<feature type="transmembrane region" description="Helical" evidence="6">
    <location>
        <begin position="21"/>
        <end position="42"/>
    </location>
</feature>
<dbReference type="RefSeq" id="WP_205187902.1">
    <property type="nucleotide sequence ID" value="NZ_JAFBFC010000004.1"/>
</dbReference>
<evidence type="ECO:0000256" key="3">
    <source>
        <dbReference type="ARBA" id="ARBA00022692"/>
    </source>
</evidence>
<evidence type="ECO:0000256" key="4">
    <source>
        <dbReference type="ARBA" id="ARBA00022989"/>
    </source>
</evidence>
<evidence type="ECO:0000313" key="7">
    <source>
        <dbReference type="EMBL" id="MBM7703909.1"/>
    </source>
</evidence>
<reference evidence="7 8" key="1">
    <citation type="submission" date="2021-01" db="EMBL/GenBank/DDBJ databases">
        <title>Genomic Encyclopedia of Type Strains, Phase IV (KMG-IV): sequencing the most valuable type-strain genomes for metagenomic binning, comparative biology and taxonomic classification.</title>
        <authorList>
            <person name="Goeker M."/>
        </authorList>
    </citation>
    <scope>NUCLEOTIDE SEQUENCE [LARGE SCALE GENOMIC DNA]</scope>
    <source>
        <strain evidence="7 8">DSM 104297</strain>
    </source>
</reference>
<feature type="transmembrane region" description="Helical" evidence="6">
    <location>
        <begin position="88"/>
        <end position="107"/>
    </location>
</feature>
<accession>A0ABS2QZM2</accession>
<keyword evidence="3 6" id="KW-0812">Transmembrane</keyword>
<feature type="transmembrane region" description="Helical" evidence="6">
    <location>
        <begin position="338"/>
        <end position="359"/>
    </location>
</feature>
<keyword evidence="2" id="KW-1003">Cell membrane</keyword>
<keyword evidence="5 6" id="KW-0472">Membrane</keyword>
<feature type="transmembrane region" description="Helical" evidence="6">
    <location>
        <begin position="461"/>
        <end position="481"/>
    </location>
</feature>
<sequence length="533" mass="58807">MKNQFIRGTFLLTAASLISKILGFVYIMPFTMLVGTSGYALYKYAYSPYTLMLSVSTLGLPLAVSKFVSKYNGMGNYRAGYDLLRSGMILMITTGAISCITLYVLAPTLAQTVVQRDDGSGNALEDVIYVIRLVSMALLVVPPMSLLRGYFQGNQSMGPSALSTVLEQFVRVVFIVGGAYTVIKVWNGTNTDAVGIGTLGAFVGGVAGFCTLLIIYQRRKRFIHHQIYANRHVQKLSLLSIYKELIGYAIPFVVVGLTLPIYQNIDTFTINRLFQAIGYALEDAEEINSIIGFTQILIMIPVSLATAFGMSLIPTITAKYVANELKAVYDILTKTMQILCFFLIPAVVGLTLLSHPIYLMLFGIDNNPFLGGELLKFSAGHALTFGLFTVTAAILQGLNQQKQLIFGMFVGVGVKFLLNLLLVPAVKEVGPILATYAGYMVSILFNVYFIKKTISYSFTQLYRPLFWIGSLSAGMGLVVFMMSEVVRAYFSHHFASYHLSWFIVISSVGAGLFFYLGLGIHLSFIKEMRERRS</sequence>
<comment type="caution">
    <text evidence="7">The sequence shown here is derived from an EMBL/GenBank/DDBJ whole genome shotgun (WGS) entry which is preliminary data.</text>
</comment>
<organism evidence="7 8">
    <name type="scientific">Priestia iocasae</name>
    <dbReference type="NCBI Taxonomy" id="2291674"/>
    <lineage>
        <taxon>Bacteria</taxon>
        <taxon>Bacillati</taxon>
        <taxon>Bacillota</taxon>
        <taxon>Bacilli</taxon>
        <taxon>Bacillales</taxon>
        <taxon>Bacillaceae</taxon>
        <taxon>Priestia</taxon>
    </lineage>
</organism>
<feature type="transmembrane region" description="Helical" evidence="6">
    <location>
        <begin position="379"/>
        <end position="398"/>
    </location>
</feature>
<evidence type="ECO:0000256" key="2">
    <source>
        <dbReference type="ARBA" id="ARBA00022475"/>
    </source>
</evidence>